<dbReference type="InterPro" id="IPR011712">
    <property type="entry name" value="Sig_transdc_His_kin_sub3_dim/P"/>
</dbReference>
<dbReference type="CDD" id="cd16917">
    <property type="entry name" value="HATPase_UhpB-NarQ-NarX-like"/>
    <property type="match status" value="1"/>
</dbReference>
<proteinExistence type="predicted"/>
<evidence type="ECO:0000256" key="5">
    <source>
        <dbReference type="ARBA" id="ARBA00022741"/>
    </source>
</evidence>
<keyword evidence="14" id="KW-1185">Reference proteome</keyword>
<evidence type="ECO:0000256" key="2">
    <source>
        <dbReference type="ARBA" id="ARBA00012438"/>
    </source>
</evidence>
<evidence type="ECO:0000256" key="10">
    <source>
        <dbReference type="SAM" id="Phobius"/>
    </source>
</evidence>
<protein>
    <recommendedName>
        <fullName evidence="2">histidine kinase</fullName>
        <ecNumber evidence="2">2.7.13.3</ecNumber>
    </recommendedName>
</protein>
<dbReference type="PANTHER" id="PTHR24421">
    <property type="entry name" value="NITRATE/NITRITE SENSOR PROTEIN NARX-RELATED"/>
    <property type="match status" value="1"/>
</dbReference>
<keyword evidence="10" id="KW-0472">Membrane</keyword>
<organism evidence="13 14">
    <name type="scientific">Herbidospora solisilvae</name>
    <dbReference type="NCBI Taxonomy" id="2696284"/>
    <lineage>
        <taxon>Bacteria</taxon>
        <taxon>Bacillati</taxon>
        <taxon>Actinomycetota</taxon>
        <taxon>Actinomycetes</taxon>
        <taxon>Streptosporangiales</taxon>
        <taxon>Streptosporangiaceae</taxon>
        <taxon>Herbidospora</taxon>
    </lineage>
</organism>
<dbReference type="GO" id="GO:0005524">
    <property type="term" value="F:ATP binding"/>
    <property type="evidence" value="ECO:0007669"/>
    <property type="project" value="UniProtKB-KW"/>
</dbReference>
<feature type="coiled-coil region" evidence="9">
    <location>
        <begin position="146"/>
        <end position="179"/>
    </location>
</feature>
<comment type="catalytic activity">
    <reaction evidence="1">
        <text>ATP + protein L-histidine = ADP + protein N-phospho-L-histidine.</text>
        <dbReference type="EC" id="2.7.13.3"/>
    </reaction>
</comment>
<keyword evidence="5" id="KW-0547">Nucleotide-binding</keyword>
<keyword evidence="10" id="KW-1133">Transmembrane helix</keyword>
<gene>
    <name evidence="13" type="ORF">GT755_21985</name>
</gene>
<dbReference type="EMBL" id="WXEW01000006">
    <property type="protein sequence ID" value="NAS24352.1"/>
    <property type="molecule type" value="Genomic_DNA"/>
</dbReference>
<dbReference type="Gene3D" id="1.20.5.1930">
    <property type="match status" value="1"/>
</dbReference>
<dbReference type="AlphaFoldDB" id="A0A7C9NJR3"/>
<comment type="caution">
    <text evidence="13">The sequence shown here is derived from an EMBL/GenBank/DDBJ whole genome shotgun (WGS) entry which is preliminary data.</text>
</comment>
<dbReference type="GO" id="GO:0000155">
    <property type="term" value="F:phosphorelay sensor kinase activity"/>
    <property type="evidence" value="ECO:0007669"/>
    <property type="project" value="InterPro"/>
</dbReference>
<evidence type="ECO:0000256" key="7">
    <source>
        <dbReference type="ARBA" id="ARBA00022840"/>
    </source>
</evidence>
<keyword evidence="9" id="KW-0175">Coiled coil</keyword>
<dbReference type="InterPro" id="IPR050482">
    <property type="entry name" value="Sensor_HK_TwoCompSys"/>
</dbReference>
<keyword evidence="10" id="KW-0812">Transmembrane</keyword>
<sequence>MVERRDVVHAIAAAVVQTVASVGAQWAQPDRTPLDWRGYLLLLVGPAMILAMRRRPTVAMAVTLVATWVFLLFGFVYGPVFLTPIIMIVHTLVSGHRRPAWAWGMATLLFMIVYTTWLVSGPPRGWYHNLAVAAFLFLVLTFAEWLRAFRERRAEKAQKAAEEERRQASEERLSMAQELHDVLAHNISLIHVQASTALHLIETHPEQARSALSTIKTASKDVLSEMRGVLDVLREGAPRNPTAGLDRLDDLADRSCLDVKLTRTGQVRQIPHGPDRAAYRIVQESLTNVTRHAPGSSVVVCLDYGDDTLRVTVTDDGAGKRDAVTDLGGGNGIPGMRERASALGGSLTAGPHDGGFRVAATLPIPAKEKP</sequence>
<evidence type="ECO:0000256" key="8">
    <source>
        <dbReference type="ARBA" id="ARBA00023012"/>
    </source>
</evidence>
<dbReference type="SUPFAM" id="SSF55874">
    <property type="entry name" value="ATPase domain of HSP90 chaperone/DNA topoisomerase II/histidine kinase"/>
    <property type="match status" value="1"/>
</dbReference>
<keyword evidence="8" id="KW-0902">Two-component regulatory system</keyword>
<dbReference type="InterPro" id="IPR036890">
    <property type="entry name" value="HATPase_C_sf"/>
</dbReference>
<evidence type="ECO:0000256" key="6">
    <source>
        <dbReference type="ARBA" id="ARBA00022777"/>
    </source>
</evidence>
<dbReference type="GO" id="GO:0016020">
    <property type="term" value="C:membrane"/>
    <property type="evidence" value="ECO:0007669"/>
    <property type="project" value="InterPro"/>
</dbReference>
<evidence type="ECO:0000259" key="12">
    <source>
        <dbReference type="Pfam" id="PF07730"/>
    </source>
</evidence>
<keyword evidence="6 13" id="KW-0418">Kinase</keyword>
<dbReference type="Pfam" id="PF02518">
    <property type="entry name" value="HATPase_c"/>
    <property type="match status" value="1"/>
</dbReference>
<feature type="transmembrane region" description="Helical" evidence="10">
    <location>
        <begin position="58"/>
        <end position="88"/>
    </location>
</feature>
<feature type="domain" description="Signal transduction histidine kinase subgroup 3 dimerisation and phosphoacceptor" evidence="12">
    <location>
        <begin position="171"/>
        <end position="236"/>
    </location>
</feature>
<dbReference type="Proteomes" id="UP000479526">
    <property type="component" value="Unassembled WGS sequence"/>
</dbReference>
<evidence type="ECO:0000313" key="13">
    <source>
        <dbReference type="EMBL" id="NAS24352.1"/>
    </source>
</evidence>
<dbReference type="Gene3D" id="3.30.565.10">
    <property type="entry name" value="Histidine kinase-like ATPase, C-terminal domain"/>
    <property type="match status" value="1"/>
</dbReference>
<feature type="transmembrane region" description="Helical" evidence="10">
    <location>
        <begin position="126"/>
        <end position="146"/>
    </location>
</feature>
<dbReference type="PANTHER" id="PTHR24421:SF10">
    <property type="entry name" value="NITRATE_NITRITE SENSOR PROTEIN NARQ"/>
    <property type="match status" value="1"/>
</dbReference>
<dbReference type="RefSeq" id="WP_161481527.1">
    <property type="nucleotide sequence ID" value="NZ_WXEW01000006.1"/>
</dbReference>
<dbReference type="Pfam" id="PF07730">
    <property type="entry name" value="HisKA_3"/>
    <property type="match status" value="1"/>
</dbReference>
<evidence type="ECO:0000256" key="4">
    <source>
        <dbReference type="ARBA" id="ARBA00022679"/>
    </source>
</evidence>
<feature type="transmembrane region" description="Helical" evidence="10">
    <location>
        <begin position="6"/>
        <end position="24"/>
    </location>
</feature>
<feature type="transmembrane region" description="Helical" evidence="10">
    <location>
        <begin position="36"/>
        <end position="52"/>
    </location>
</feature>
<evidence type="ECO:0000256" key="9">
    <source>
        <dbReference type="SAM" id="Coils"/>
    </source>
</evidence>
<evidence type="ECO:0000256" key="1">
    <source>
        <dbReference type="ARBA" id="ARBA00000085"/>
    </source>
</evidence>
<name>A0A7C9NJR3_9ACTN</name>
<dbReference type="EC" id="2.7.13.3" evidence="2"/>
<evidence type="ECO:0000256" key="3">
    <source>
        <dbReference type="ARBA" id="ARBA00022553"/>
    </source>
</evidence>
<reference evidence="13 14" key="1">
    <citation type="submission" date="2020-01" db="EMBL/GenBank/DDBJ databases">
        <title>Herbidospora sp. NEAU-GS84 nov., a novel actinomycete isolated from soil.</title>
        <authorList>
            <person name="Han L."/>
        </authorList>
    </citation>
    <scope>NUCLEOTIDE SEQUENCE [LARGE SCALE GENOMIC DNA]</scope>
    <source>
        <strain evidence="13 14">NEAU-GS84</strain>
    </source>
</reference>
<keyword evidence="3" id="KW-0597">Phosphoprotein</keyword>
<keyword evidence="7" id="KW-0067">ATP-binding</keyword>
<keyword evidence="4" id="KW-0808">Transferase</keyword>
<accession>A0A7C9NJR3</accession>
<dbReference type="InterPro" id="IPR003594">
    <property type="entry name" value="HATPase_dom"/>
</dbReference>
<evidence type="ECO:0000259" key="11">
    <source>
        <dbReference type="Pfam" id="PF02518"/>
    </source>
</evidence>
<dbReference type="GO" id="GO:0046983">
    <property type="term" value="F:protein dimerization activity"/>
    <property type="evidence" value="ECO:0007669"/>
    <property type="project" value="InterPro"/>
</dbReference>
<evidence type="ECO:0000313" key="14">
    <source>
        <dbReference type="Proteomes" id="UP000479526"/>
    </source>
</evidence>
<feature type="domain" description="Histidine kinase/HSP90-like ATPase" evidence="11">
    <location>
        <begin position="276"/>
        <end position="364"/>
    </location>
</feature>
<feature type="transmembrane region" description="Helical" evidence="10">
    <location>
        <begin position="100"/>
        <end position="120"/>
    </location>
</feature>